<dbReference type="GO" id="GO:0051536">
    <property type="term" value="F:iron-sulfur cluster binding"/>
    <property type="evidence" value="ECO:0007669"/>
    <property type="project" value="UniProtKB-KW"/>
</dbReference>
<keyword evidence="4" id="KW-0408">Iron</keyword>
<dbReference type="InterPro" id="IPR050377">
    <property type="entry name" value="Radical_SAM_PqqE_MftC-like"/>
</dbReference>
<dbReference type="Pfam" id="PF04055">
    <property type="entry name" value="Radical_SAM"/>
    <property type="match status" value="1"/>
</dbReference>
<dbReference type="Proteomes" id="UP000265882">
    <property type="component" value="Unassembled WGS sequence"/>
</dbReference>
<dbReference type="PANTHER" id="PTHR11228">
    <property type="entry name" value="RADICAL SAM DOMAIN PROTEIN"/>
    <property type="match status" value="1"/>
</dbReference>
<accession>A0A3A4N6M7</accession>
<reference evidence="7 8" key="1">
    <citation type="journal article" date="2017" name="ISME J.">
        <title>Energy and carbon metabolisms in a deep terrestrial subsurface fluid microbial community.</title>
        <authorList>
            <person name="Momper L."/>
            <person name="Jungbluth S.P."/>
            <person name="Lee M.D."/>
            <person name="Amend J.P."/>
        </authorList>
    </citation>
    <scope>NUCLEOTIDE SEQUENCE [LARGE SCALE GENOMIC DNA]</scope>
    <source>
        <strain evidence="7">SURF_5</strain>
    </source>
</reference>
<evidence type="ECO:0000313" key="7">
    <source>
        <dbReference type="EMBL" id="RJP17433.1"/>
    </source>
</evidence>
<keyword evidence="3" id="KW-0479">Metal-binding</keyword>
<evidence type="ECO:0000256" key="2">
    <source>
        <dbReference type="ARBA" id="ARBA00022691"/>
    </source>
</evidence>
<dbReference type="PANTHER" id="PTHR11228:SF7">
    <property type="entry name" value="PQQA PEPTIDE CYCLASE"/>
    <property type="match status" value="1"/>
</dbReference>
<comment type="caution">
    <text evidence="7">The sequence shown here is derived from an EMBL/GenBank/DDBJ whole genome shotgun (WGS) entry which is preliminary data.</text>
</comment>
<comment type="cofactor">
    <cofactor evidence="1">
        <name>[4Fe-4S] cluster</name>
        <dbReference type="ChEBI" id="CHEBI:49883"/>
    </cofactor>
</comment>
<gene>
    <name evidence="7" type="ORF">C4520_16860</name>
</gene>
<dbReference type="SFLD" id="SFLDS00029">
    <property type="entry name" value="Radical_SAM"/>
    <property type="match status" value="1"/>
</dbReference>
<name>A0A3A4N6M7_ABYX5</name>
<dbReference type="Gene3D" id="3.20.20.70">
    <property type="entry name" value="Aldolase class I"/>
    <property type="match status" value="1"/>
</dbReference>
<keyword evidence="5" id="KW-0411">Iron-sulfur</keyword>
<feature type="domain" description="Radical SAM core" evidence="6">
    <location>
        <begin position="22"/>
        <end position="152"/>
    </location>
</feature>
<dbReference type="InterPro" id="IPR007197">
    <property type="entry name" value="rSAM"/>
</dbReference>
<dbReference type="EMBL" id="QZKU01000115">
    <property type="protein sequence ID" value="RJP17433.1"/>
    <property type="molecule type" value="Genomic_DNA"/>
</dbReference>
<dbReference type="CDD" id="cd01335">
    <property type="entry name" value="Radical_SAM"/>
    <property type="match status" value="1"/>
</dbReference>
<evidence type="ECO:0000313" key="8">
    <source>
        <dbReference type="Proteomes" id="UP000265882"/>
    </source>
</evidence>
<dbReference type="GO" id="GO:0003824">
    <property type="term" value="F:catalytic activity"/>
    <property type="evidence" value="ECO:0007669"/>
    <property type="project" value="InterPro"/>
</dbReference>
<evidence type="ECO:0000256" key="1">
    <source>
        <dbReference type="ARBA" id="ARBA00001966"/>
    </source>
</evidence>
<evidence type="ECO:0000259" key="6">
    <source>
        <dbReference type="Pfam" id="PF04055"/>
    </source>
</evidence>
<dbReference type="SFLD" id="SFLDG01067">
    <property type="entry name" value="SPASM/twitch_domain_containing"/>
    <property type="match status" value="1"/>
</dbReference>
<organism evidence="7 8">
    <name type="scientific">Abyssobacteria bacterium (strain SURF_5)</name>
    <dbReference type="NCBI Taxonomy" id="2093360"/>
    <lineage>
        <taxon>Bacteria</taxon>
        <taxon>Pseudomonadati</taxon>
        <taxon>Candidatus Hydrogenedentota</taxon>
        <taxon>Candidatus Abyssobacteria</taxon>
    </lineage>
</organism>
<dbReference type="AlphaFoldDB" id="A0A3A4N6M7"/>
<evidence type="ECO:0000256" key="3">
    <source>
        <dbReference type="ARBA" id="ARBA00022723"/>
    </source>
</evidence>
<proteinExistence type="predicted"/>
<dbReference type="InterPro" id="IPR058240">
    <property type="entry name" value="rSAM_sf"/>
</dbReference>
<keyword evidence="2" id="KW-0949">S-adenosyl-L-methionine</keyword>
<evidence type="ECO:0000256" key="4">
    <source>
        <dbReference type="ARBA" id="ARBA00023004"/>
    </source>
</evidence>
<dbReference type="SUPFAM" id="SSF102114">
    <property type="entry name" value="Radical SAM enzymes"/>
    <property type="match status" value="1"/>
</dbReference>
<dbReference type="GO" id="GO:0046872">
    <property type="term" value="F:metal ion binding"/>
    <property type="evidence" value="ECO:0007669"/>
    <property type="project" value="UniProtKB-KW"/>
</dbReference>
<dbReference type="InterPro" id="IPR013785">
    <property type="entry name" value="Aldolase_TIM"/>
</dbReference>
<evidence type="ECO:0000256" key="5">
    <source>
        <dbReference type="ARBA" id="ARBA00023014"/>
    </source>
</evidence>
<protein>
    <submittedName>
        <fullName evidence="7">Radical SAM protein</fullName>
    </submittedName>
</protein>
<sequence>MSALHDYITLIQKRELFQVIYHVTRRCNARCRSCFSWKRTLTDDPELNLIELEKIIHSMPPFPWLLLSGGEPFLREDLPETVSLFYRNSDIRHITLPTNALLPERIESMIKKICSTASEATVNLVLSIDGIGAEHDRMRGTPNNFDSLMETWGRVSPLRDELPNLSIKFHTVLSSDNYLHFDEIRDHVKKLRPDLHTFDFIRGKPADASLALPPDEELVPLIRKIKEVLRFYGGFERLRKHHSLMKSVYDIIMQGYYDEFLRIRRERRQVIPCVADSMTLVLGASGEASLCEMLEPFGLFREFDYDYGRLCASKASKEARQRVSSGKCYCYHSCYQTLNVLFRPASVVRTLARRVAAG</sequence>